<accession>A0A1V3FQN8</accession>
<organism evidence="1 2">
    <name type="scientific">Anoxybacillus kestanbolensis</name>
    <dbReference type="NCBI Taxonomy" id="227476"/>
    <lineage>
        <taxon>Bacteria</taxon>
        <taxon>Bacillati</taxon>
        <taxon>Bacillota</taxon>
        <taxon>Bacilli</taxon>
        <taxon>Bacillales</taxon>
        <taxon>Anoxybacillaceae</taxon>
        <taxon>Anoxybacillus</taxon>
    </lineage>
</organism>
<evidence type="ECO:0000313" key="2">
    <source>
        <dbReference type="Proteomes" id="UP000188458"/>
    </source>
</evidence>
<gene>
    <name evidence="1" type="ORF">BO219_06870</name>
</gene>
<dbReference type="EMBL" id="MQAD01000006">
    <property type="protein sequence ID" value="OOE03948.1"/>
    <property type="molecule type" value="Genomic_DNA"/>
</dbReference>
<keyword evidence="2" id="KW-1185">Reference proteome</keyword>
<dbReference type="Proteomes" id="UP000188458">
    <property type="component" value="Unassembled WGS sequence"/>
</dbReference>
<protein>
    <submittedName>
        <fullName evidence="1">Uncharacterized protein</fullName>
    </submittedName>
</protein>
<name>A0A1V3FQN8_9BACL</name>
<comment type="caution">
    <text evidence="1">The sequence shown here is derived from an EMBL/GenBank/DDBJ whole genome shotgun (WGS) entry which is preliminary data.</text>
</comment>
<proteinExistence type="predicted"/>
<sequence>MTMIMMMVVMVMIFVMGARNMFIPLHKFPSVNKLYIFSFFYDHVKNKIWRFYGEIQKIR</sequence>
<dbReference type="AlphaFoldDB" id="A0A1V3FQN8"/>
<evidence type="ECO:0000313" key="1">
    <source>
        <dbReference type="EMBL" id="OOE03948.1"/>
    </source>
</evidence>
<reference evidence="2" key="1">
    <citation type="submission" date="2016-11" db="EMBL/GenBank/DDBJ databases">
        <title>Draft genome sequence of Anoxybacillus sp. strain 103 isolated from the Qarvajar hot spring in Nagorno-Karabach.</title>
        <authorList>
            <person name="Hovhannisyan P."/>
            <person name="Panosyan H."/>
            <person name="Birkeland N.-K."/>
        </authorList>
    </citation>
    <scope>NUCLEOTIDE SEQUENCE [LARGE SCALE GENOMIC DNA]</scope>
    <source>
        <strain evidence="2">103</strain>
    </source>
</reference>